<dbReference type="InterPro" id="IPR011047">
    <property type="entry name" value="Quinoprotein_ADH-like_sf"/>
</dbReference>
<accession>A0A8H4TH25</accession>
<comment type="caution">
    <text evidence="6">The sequence shown here is derived from an EMBL/GenBank/DDBJ whole genome shotgun (WGS) entry which is preliminary data.</text>
</comment>
<feature type="repeat" description="WD" evidence="2">
    <location>
        <begin position="1199"/>
        <end position="1240"/>
    </location>
</feature>
<dbReference type="EMBL" id="JABEXW010000712">
    <property type="protein sequence ID" value="KAF4957868.1"/>
    <property type="molecule type" value="Genomic_DNA"/>
</dbReference>
<evidence type="ECO:0000256" key="3">
    <source>
        <dbReference type="SAM" id="MobiDB-lite"/>
    </source>
</evidence>
<dbReference type="OrthoDB" id="626167at2759"/>
<sequence length="1358" mass="152002">MTQPNTNSVTNEVNIVGNRAGPLSIQANIATLPPSEKRNGIREELLAKIGAPNLEPIPCPGTCRWILNEEQFQSWCTSSSRHLLWISGGPGKGKSHLAAYVGEHLLRKSAESTSSPFILRYSCDNTDIRRSTSLAVHLNFLHQILSFLESDVALHDNASSILRDVHTRFDSKLPRADLWGIVKQFFNREVEETDHPIYLILDGLDECDPESIEDLSKKLQQLCSTDIRRGRRHFKAIVLSRPLDDMPSLGISIDLDDDQMYGQQILHEIGLFIEVEMIEILKKRRPALDALKTILSERSNKTFLWVALALKRLKSHRKDLEDIVEGRTRDALDRLLPVGLSSMYSRILLEALQGKYDGRGNLDPESCVKIIHYICVAFEPLTQTELQTAVDIPSISTVINCCRHILAQGRRRDQGVTGDNLGSSTENSTGEKTFRPVHLSLKQYLQRQSRLTIPRPLGLLLWPSLSLLVDCLRNWTHKFFYLDQILLAALVLSFVETFKRHPVIGFVPLIICACGLHKSWRQNYSRVLQTLAEVFGSLLDHCIFSIFSASEQASHGELFLRSVTFLMDKTTGLKQEKDSNLFRPGALSSQKPRSVDSELDPFGNYACRFWADHLYSLWNRDRGTLVEMPYRCHVLQFLESNLLHWLRNLSLQNGLRDGIVSIKRLARALEDRHDEPHDLELFVKDAERLMMHFAPIIERAPFQVYAAALVFCPTNSIGRSTLWHQVLPFAKNIKAIEDNWNPLIQALEGHGSEIRSVAFSNDGKSIASADQIGIVRLWDVETGSLKNILERVNKGSFGKSLVTFSRHGHVIASGYLRRDGHTYTVMQIWDGQTGELVKIIEADCLRIGAIACSPNTDLLAISNQGGSIQIWDHGTGRLKREIPDVDSLNITSMAFSPDGKLVAVSHYHVEIRDVSTGRLEHAITVEQVFSFVVSVPRVRLARIDSLAFSPDSPARNNDAVVQLWDAETGGPSPTLAHHTARGQTVALSPNCKILAWGGRDHTIRLYDSASVSLLTEQNLADKPGHVASLVSSSDGKILVACPTTYSGKLKLWTMENDAFLPLNGPQFNTKAFAFAFCQKNDLLAFALGDSKSTNHVVVLWNVKESKETHVLTGHEGTVFEGDFSPDGKTLIAISNDCVHVWDTSTGALRKAMRSFQKDDRVFAFSHDSKFVAFTTSTEEGEDHAIEVWNCITGSFYKRLSGQTDVIVAISFSSNGERLASASWDRSIHVYYTKTGRTCARLTSPLVDTVKSLTFSIDGSILILSQDNGMLQVWDFTDRIKGLFNFSRGFFRLTASECGNYVATERGLIALNANASRFESYVDGEWLVRDGERVLWLPPDMRAEHAIFADNKLILAYCS</sequence>
<feature type="repeat" description="WD" evidence="2">
    <location>
        <begin position="975"/>
        <end position="1016"/>
    </location>
</feature>
<dbReference type="SUPFAM" id="SSF52540">
    <property type="entry name" value="P-loop containing nucleoside triphosphate hydrolases"/>
    <property type="match status" value="1"/>
</dbReference>
<dbReference type="InterPro" id="IPR027417">
    <property type="entry name" value="P-loop_NTPase"/>
</dbReference>
<feature type="domain" description="Nephrocystin 3-like N-terminal" evidence="5">
    <location>
        <begin position="61"/>
        <end position="241"/>
    </location>
</feature>
<dbReference type="PROSITE" id="PS50082">
    <property type="entry name" value="WD_REPEATS_2"/>
    <property type="match status" value="3"/>
</dbReference>
<keyword evidence="7" id="KW-1185">Reference proteome</keyword>
<reference evidence="6" key="1">
    <citation type="journal article" date="2020" name="BMC Genomics">
        <title>Correction to: Identification and distribution of gene clusters required for synthesis of sphingolipid metabolism inhibitors in diverse species of the filamentous fungus Fusarium.</title>
        <authorList>
            <person name="Kim H.S."/>
            <person name="Lohmar J.M."/>
            <person name="Busman M."/>
            <person name="Brown D.W."/>
            <person name="Naumann T.A."/>
            <person name="Divon H.H."/>
            <person name="Lysoe E."/>
            <person name="Uhlig S."/>
            <person name="Proctor R.H."/>
        </authorList>
    </citation>
    <scope>NUCLEOTIDE SEQUENCE</scope>
    <source>
        <strain evidence="6">NRRL 20472</strain>
    </source>
</reference>
<dbReference type="PANTHER" id="PTHR19879">
    <property type="entry name" value="TRANSCRIPTION INITIATION FACTOR TFIID"/>
    <property type="match status" value="1"/>
</dbReference>
<keyword evidence="1" id="KW-0677">Repeat</keyword>
<evidence type="ECO:0008006" key="8">
    <source>
        <dbReference type="Google" id="ProtNLM"/>
    </source>
</evidence>
<evidence type="ECO:0000259" key="4">
    <source>
        <dbReference type="Pfam" id="PF12894"/>
    </source>
</evidence>
<gene>
    <name evidence="6" type="ORF">FSARC_11164</name>
</gene>
<dbReference type="Proteomes" id="UP000622797">
    <property type="component" value="Unassembled WGS sequence"/>
</dbReference>
<dbReference type="Pfam" id="PF12894">
    <property type="entry name" value="ANAPC4_WD40"/>
    <property type="match status" value="1"/>
</dbReference>
<evidence type="ECO:0000256" key="2">
    <source>
        <dbReference type="PROSITE-ProRule" id="PRU00221"/>
    </source>
</evidence>
<dbReference type="Gene3D" id="3.40.50.300">
    <property type="entry name" value="P-loop containing nucleotide triphosphate hydrolases"/>
    <property type="match status" value="1"/>
</dbReference>
<feature type="repeat" description="WD" evidence="2">
    <location>
        <begin position="747"/>
        <end position="788"/>
    </location>
</feature>
<dbReference type="Pfam" id="PF24883">
    <property type="entry name" value="NPHP3_N"/>
    <property type="match status" value="1"/>
</dbReference>
<evidence type="ECO:0000256" key="1">
    <source>
        <dbReference type="ARBA" id="ARBA00022737"/>
    </source>
</evidence>
<dbReference type="InterPro" id="IPR024977">
    <property type="entry name" value="Apc4-like_WD40_dom"/>
</dbReference>
<dbReference type="SMART" id="SM00320">
    <property type="entry name" value="WD40"/>
    <property type="match status" value="7"/>
</dbReference>
<feature type="region of interest" description="Disordered" evidence="3">
    <location>
        <begin position="413"/>
        <end position="432"/>
    </location>
</feature>
<evidence type="ECO:0000259" key="5">
    <source>
        <dbReference type="Pfam" id="PF24883"/>
    </source>
</evidence>
<dbReference type="SUPFAM" id="SSF50998">
    <property type="entry name" value="Quinoprotein alcohol dehydrogenase-like"/>
    <property type="match status" value="2"/>
</dbReference>
<evidence type="ECO:0000313" key="7">
    <source>
        <dbReference type="Proteomes" id="UP000622797"/>
    </source>
</evidence>
<protein>
    <recommendedName>
        <fullName evidence="8">NACHT domain-containing protein</fullName>
    </recommendedName>
</protein>
<organism evidence="6 7">
    <name type="scientific">Fusarium sarcochroum</name>
    <dbReference type="NCBI Taxonomy" id="1208366"/>
    <lineage>
        <taxon>Eukaryota</taxon>
        <taxon>Fungi</taxon>
        <taxon>Dikarya</taxon>
        <taxon>Ascomycota</taxon>
        <taxon>Pezizomycotina</taxon>
        <taxon>Sordariomycetes</taxon>
        <taxon>Hypocreomycetidae</taxon>
        <taxon>Hypocreales</taxon>
        <taxon>Nectriaceae</taxon>
        <taxon>Fusarium</taxon>
        <taxon>Fusarium lateritium species complex</taxon>
    </lineage>
</organism>
<dbReference type="Pfam" id="PF00400">
    <property type="entry name" value="WD40"/>
    <property type="match status" value="4"/>
</dbReference>
<dbReference type="PANTHER" id="PTHR19879:SF9">
    <property type="entry name" value="TRANSCRIPTION INITIATION FACTOR TFIID SUBUNIT 5"/>
    <property type="match status" value="1"/>
</dbReference>
<dbReference type="Gene3D" id="2.130.10.10">
    <property type="entry name" value="YVTN repeat-like/Quinoprotein amine dehydrogenase"/>
    <property type="match status" value="3"/>
</dbReference>
<dbReference type="InterPro" id="IPR056884">
    <property type="entry name" value="NPHP3-like_N"/>
</dbReference>
<evidence type="ECO:0000313" key="6">
    <source>
        <dbReference type="EMBL" id="KAF4957868.1"/>
    </source>
</evidence>
<feature type="domain" description="Anaphase-promoting complex subunit 4-like WD40" evidence="4">
    <location>
        <begin position="853"/>
        <end position="928"/>
    </location>
</feature>
<proteinExistence type="predicted"/>
<dbReference type="PROSITE" id="PS50294">
    <property type="entry name" value="WD_REPEATS_REGION"/>
    <property type="match status" value="1"/>
</dbReference>
<keyword evidence="2" id="KW-0853">WD repeat</keyword>
<name>A0A8H4TH25_9HYPO</name>
<dbReference type="InterPro" id="IPR001680">
    <property type="entry name" value="WD40_rpt"/>
</dbReference>
<dbReference type="InterPro" id="IPR015943">
    <property type="entry name" value="WD40/YVTN_repeat-like_dom_sf"/>
</dbReference>
<reference evidence="6" key="2">
    <citation type="submission" date="2020-05" db="EMBL/GenBank/DDBJ databases">
        <authorList>
            <person name="Kim H.-S."/>
            <person name="Proctor R.H."/>
            <person name="Brown D.W."/>
        </authorList>
    </citation>
    <scope>NUCLEOTIDE SEQUENCE</scope>
    <source>
        <strain evidence="6">NRRL 20472</strain>
    </source>
</reference>
<feature type="compositionally biased region" description="Polar residues" evidence="3">
    <location>
        <begin position="420"/>
        <end position="431"/>
    </location>
</feature>